<sequence length="126" mass="14135">CGARITNVTWISDSQFNITVETPDSGYAPQGLGHFTFGPTGSDVKERIRFLNQPKFLNNQRCDRPGPGQVTPFTSTWTYDPTKAPPKGSEAGFWISVYWRCEFYRSFSDAVECTSEDIFGVFSMPS</sequence>
<dbReference type="EMBL" id="CAJVQC010051140">
    <property type="protein sequence ID" value="CAG8789987.1"/>
    <property type="molecule type" value="Genomic_DNA"/>
</dbReference>
<feature type="non-terminal residue" evidence="1">
    <location>
        <position position="1"/>
    </location>
</feature>
<accession>A0ACA9REV0</accession>
<reference evidence="1" key="1">
    <citation type="submission" date="2021-06" db="EMBL/GenBank/DDBJ databases">
        <authorList>
            <person name="Kallberg Y."/>
            <person name="Tangrot J."/>
            <person name="Rosling A."/>
        </authorList>
    </citation>
    <scope>NUCLEOTIDE SEQUENCE</scope>
    <source>
        <strain evidence="1">MA461A</strain>
    </source>
</reference>
<dbReference type="Proteomes" id="UP000789920">
    <property type="component" value="Unassembled WGS sequence"/>
</dbReference>
<evidence type="ECO:0000313" key="1">
    <source>
        <dbReference type="EMBL" id="CAG8789987.1"/>
    </source>
</evidence>
<gene>
    <name evidence="1" type="ORF">RPERSI_LOCUS18969</name>
</gene>
<evidence type="ECO:0000313" key="2">
    <source>
        <dbReference type="Proteomes" id="UP000789920"/>
    </source>
</evidence>
<proteinExistence type="predicted"/>
<comment type="caution">
    <text evidence="1">The sequence shown here is derived from an EMBL/GenBank/DDBJ whole genome shotgun (WGS) entry which is preliminary data.</text>
</comment>
<keyword evidence="2" id="KW-1185">Reference proteome</keyword>
<protein>
    <submittedName>
        <fullName evidence="1">776_t:CDS:1</fullName>
    </submittedName>
</protein>
<organism evidence="1 2">
    <name type="scientific">Racocetra persica</name>
    <dbReference type="NCBI Taxonomy" id="160502"/>
    <lineage>
        <taxon>Eukaryota</taxon>
        <taxon>Fungi</taxon>
        <taxon>Fungi incertae sedis</taxon>
        <taxon>Mucoromycota</taxon>
        <taxon>Glomeromycotina</taxon>
        <taxon>Glomeromycetes</taxon>
        <taxon>Diversisporales</taxon>
        <taxon>Gigasporaceae</taxon>
        <taxon>Racocetra</taxon>
    </lineage>
</organism>
<name>A0ACA9REV0_9GLOM</name>